<dbReference type="SUPFAM" id="SSF52540">
    <property type="entry name" value="P-loop containing nucleoside triphosphate hydrolases"/>
    <property type="match status" value="1"/>
</dbReference>
<dbReference type="AlphaFoldDB" id="A0A2J6QXY2"/>
<dbReference type="InterPro" id="IPR056884">
    <property type="entry name" value="NPHP3-like_N"/>
</dbReference>
<dbReference type="PANTHER" id="PTHR10039">
    <property type="entry name" value="AMELOGENIN"/>
    <property type="match status" value="1"/>
</dbReference>
<organism evidence="4 5">
    <name type="scientific">Hyaloscypha variabilis (strain UAMH 11265 / GT02V1 / F)</name>
    <name type="common">Meliniomyces variabilis</name>
    <dbReference type="NCBI Taxonomy" id="1149755"/>
    <lineage>
        <taxon>Eukaryota</taxon>
        <taxon>Fungi</taxon>
        <taxon>Dikarya</taxon>
        <taxon>Ascomycota</taxon>
        <taxon>Pezizomycotina</taxon>
        <taxon>Leotiomycetes</taxon>
        <taxon>Helotiales</taxon>
        <taxon>Hyaloscyphaceae</taxon>
        <taxon>Hyaloscypha</taxon>
        <taxon>Hyaloscypha variabilis</taxon>
    </lineage>
</organism>
<evidence type="ECO:0000259" key="2">
    <source>
        <dbReference type="Pfam" id="PF17107"/>
    </source>
</evidence>
<keyword evidence="5" id="KW-1185">Reference proteome</keyword>
<protein>
    <recommendedName>
        <fullName evidence="6">NACHT domain-containing protein</fullName>
    </recommendedName>
</protein>
<proteinExistence type="predicted"/>
<dbReference type="InterPro" id="IPR027417">
    <property type="entry name" value="P-loop_NTPase"/>
</dbReference>
<dbReference type="Gene3D" id="3.40.50.300">
    <property type="entry name" value="P-loop containing nucleotide triphosphate hydrolases"/>
    <property type="match status" value="1"/>
</dbReference>
<dbReference type="OrthoDB" id="21416at2759"/>
<dbReference type="PANTHER" id="PTHR10039:SF16">
    <property type="entry name" value="GPI INOSITOL-DEACYLASE"/>
    <property type="match status" value="1"/>
</dbReference>
<feature type="domain" description="NACHT-NTPase and P-loop NTPases N-terminal" evidence="2">
    <location>
        <begin position="11"/>
        <end position="136"/>
    </location>
</feature>
<reference evidence="4 5" key="1">
    <citation type="submission" date="2016-04" db="EMBL/GenBank/DDBJ databases">
        <title>A degradative enzymes factory behind the ericoid mycorrhizal symbiosis.</title>
        <authorList>
            <consortium name="DOE Joint Genome Institute"/>
            <person name="Martino E."/>
            <person name="Morin E."/>
            <person name="Grelet G."/>
            <person name="Kuo A."/>
            <person name="Kohler A."/>
            <person name="Daghino S."/>
            <person name="Barry K."/>
            <person name="Choi C."/>
            <person name="Cichocki N."/>
            <person name="Clum A."/>
            <person name="Copeland A."/>
            <person name="Hainaut M."/>
            <person name="Haridas S."/>
            <person name="Labutti K."/>
            <person name="Lindquist E."/>
            <person name="Lipzen A."/>
            <person name="Khouja H.-R."/>
            <person name="Murat C."/>
            <person name="Ohm R."/>
            <person name="Olson A."/>
            <person name="Spatafora J."/>
            <person name="Veneault-Fourrey C."/>
            <person name="Henrissat B."/>
            <person name="Grigoriev I."/>
            <person name="Martin F."/>
            <person name="Perotto S."/>
        </authorList>
    </citation>
    <scope>NUCLEOTIDE SEQUENCE [LARGE SCALE GENOMIC DNA]</scope>
    <source>
        <strain evidence="4 5">F</strain>
    </source>
</reference>
<evidence type="ECO:0000313" key="4">
    <source>
        <dbReference type="EMBL" id="PMD31110.1"/>
    </source>
</evidence>
<sequence length="385" mass="43382">MAEAIAVIGLVASIVQLVDFSSMVLHRLEEFQAGLGEIPRSFQHIKAELPVLRDTLQQTREAIEAGSVRNKTEKALIPAIGGCAEQIGLLDNLLAKVLPVRTDSRLIKGKKAILSLQKEAEIEKITKTLRSYVGTLTFYYASISSRLQPLTDAKLTQIRQWLSPPNPSHNYQKALRQRQVGTGSWFLESNEYAAWKRDPASLLWLHGIPGSGKTILSSTILENVLQYCADDPGRVVAYFYFDFNNPEKRSPELMIRSLICELAQQCVKIPTSLEHLFSSCENGQRQPPLDSLLEVLHHTILEFPQSYIVLDALDECIDCAELTAILERMAGWKLDKLHLLVTSRTTHNIRRSLESIVDTQHNICLQKELVDRDILAYVRQTLSNE</sequence>
<evidence type="ECO:0000256" key="1">
    <source>
        <dbReference type="ARBA" id="ARBA00022737"/>
    </source>
</evidence>
<evidence type="ECO:0008006" key="6">
    <source>
        <dbReference type="Google" id="ProtNLM"/>
    </source>
</evidence>
<dbReference type="Pfam" id="PF17107">
    <property type="entry name" value="SesA"/>
    <property type="match status" value="1"/>
</dbReference>
<dbReference type="Proteomes" id="UP000235786">
    <property type="component" value="Unassembled WGS sequence"/>
</dbReference>
<dbReference type="STRING" id="1149755.A0A2J6QXY2"/>
<name>A0A2J6QXY2_HYAVF</name>
<dbReference type="Pfam" id="PF24883">
    <property type="entry name" value="NPHP3_N"/>
    <property type="match status" value="1"/>
</dbReference>
<dbReference type="EMBL" id="KZ613964">
    <property type="protein sequence ID" value="PMD31110.1"/>
    <property type="molecule type" value="Genomic_DNA"/>
</dbReference>
<keyword evidence="1" id="KW-0677">Repeat</keyword>
<evidence type="ECO:0000259" key="3">
    <source>
        <dbReference type="Pfam" id="PF24883"/>
    </source>
</evidence>
<evidence type="ECO:0000313" key="5">
    <source>
        <dbReference type="Proteomes" id="UP000235786"/>
    </source>
</evidence>
<accession>A0A2J6QXY2</accession>
<feature type="domain" description="Nephrocystin 3-like N-terminal" evidence="3">
    <location>
        <begin position="181"/>
        <end position="344"/>
    </location>
</feature>
<gene>
    <name evidence="4" type="ORF">L207DRAFT_592042</name>
</gene>
<dbReference type="InterPro" id="IPR031352">
    <property type="entry name" value="SesA"/>
</dbReference>